<evidence type="ECO:0000313" key="2">
    <source>
        <dbReference type="EMBL" id="GFY85808.1"/>
    </source>
</evidence>
<evidence type="ECO:0000256" key="1">
    <source>
        <dbReference type="SAM" id="MobiDB-lite"/>
    </source>
</evidence>
<dbReference type="OrthoDB" id="785207at2759"/>
<name>A0A7J0EH61_9ERIC</name>
<feature type="region of interest" description="Disordered" evidence="1">
    <location>
        <begin position="22"/>
        <end position="58"/>
    </location>
</feature>
<protein>
    <submittedName>
        <fullName evidence="2">Transducin/WD40 repeat-like superfamily protein</fullName>
    </submittedName>
</protein>
<feature type="compositionally biased region" description="Acidic residues" evidence="1">
    <location>
        <begin position="35"/>
        <end position="45"/>
    </location>
</feature>
<gene>
    <name evidence="2" type="ORF">Acr_04g0005460</name>
</gene>
<dbReference type="Proteomes" id="UP000585474">
    <property type="component" value="Unassembled WGS sequence"/>
</dbReference>
<keyword evidence="3" id="KW-1185">Reference proteome</keyword>
<dbReference type="EMBL" id="BJWL01000004">
    <property type="protein sequence ID" value="GFY85808.1"/>
    <property type="molecule type" value="Genomic_DNA"/>
</dbReference>
<dbReference type="PANTHER" id="PTHR43991">
    <property type="entry name" value="WD REPEAT PROTEIN (AFU_ORTHOLOGUE AFUA_8G05640)-RELATED"/>
    <property type="match status" value="1"/>
</dbReference>
<sequence length="216" mass="25050">MEQFQNHELENMVEDDYDMTDFEEDIDSQRNGVDESLDSDFEDDFEMSKPKTDTSAVEARNGKDIQGIPWERLNFTRDKYREMRLKQYKNYENLSRSRNELEKHQGTPTTPVNYWCANSCPLPASFHPNCYQLQFFYCVVAERIVLTGMQASGEGPQLLRLPVQYEACQIDNCAFSEVTAAASIILLLYESGGPEWRILADIFWKQQIRVCISPSL</sequence>
<proteinExistence type="predicted"/>
<organism evidence="2 3">
    <name type="scientific">Actinidia rufa</name>
    <dbReference type="NCBI Taxonomy" id="165716"/>
    <lineage>
        <taxon>Eukaryota</taxon>
        <taxon>Viridiplantae</taxon>
        <taxon>Streptophyta</taxon>
        <taxon>Embryophyta</taxon>
        <taxon>Tracheophyta</taxon>
        <taxon>Spermatophyta</taxon>
        <taxon>Magnoliopsida</taxon>
        <taxon>eudicotyledons</taxon>
        <taxon>Gunneridae</taxon>
        <taxon>Pentapetalae</taxon>
        <taxon>asterids</taxon>
        <taxon>Ericales</taxon>
        <taxon>Actinidiaceae</taxon>
        <taxon>Actinidia</taxon>
    </lineage>
</organism>
<dbReference type="PANTHER" id="PTHR43991:SF12">
    <property type="entry name" value="WD REPEAT PROTEIN (AFU_ORTHOLOGUE AFUA_8G05640)"/>
    <property type="match status" value="1"/>
</dbReference>
<dbReference type="AlphaFoldDB" id="A0A7J0EH61"/>
<reference evidence="2 3" key="1">
    <citation type="submission" date="2019-07" db="EMBL/GenBank/DDBJ databases">
        <title>De Novo Assembly of kiwifruit Actinidia rufa.</title>
        <authorList>
            <person name="Sugita-Konishi S."/>
            <person name="Sato K."/>
            <person name="Mori E."/>
            <person name="Abe Y."/>
            <person name="Kisaki G."/>
            <person name="Hamano K."/>
            <person name="Suezawa K."/>
            <person name="Otani M."/>
            <person name="Fukuda T."/>
            <person name="Manabe T."/>
            <person name="Gomi K."/>
            <person name="Tabuchi M."/>
            <person name="Akimitsu K."/>
            <person name="Kataoka I."/>
        </authorList>
    </citation>
    <scope>NUCLEOTIDE SEQUENCE [LARGE SCALE GENOMIC DNA]</scope>
    <source>
        <strain evidence="3">cv. Fuchu</strain>
    </source>
</reference>
<accession>A0A7J0EH61</accession>
<comment type="caution">
    <text evidence="2">The sequence shown here is derived from an EMBL/GenBank/DDBJ whole genome shotgun (WGS) entry which is preliminary data.</text>
</comment>
<evidence type="ECO:0000313" key="3">
    <source>
        <dbReference type="Proteomes" id="UP000585474"/>
    </source>
</evidence>